<dbReference type="Proteomes" id="UP000237246">
    <property type="component" value="Unassembled WGS sequence"/>
</dbReference>
<protein>
    <submittedName>
        <fullName evidence="1">Uncharacterized protein</fullName>
    </submittedName>
</protein>
<feature type="non-terminal residue" evidence="1">
    <location>
        <position position="1"/>
    </location>
</feature>
<accession>A0A2P4TF67</accession>
<comment type="caution">
    <text evidence="1">The sequence shown here is derived from an EMBL/GenBank/DDBJ whole genome shotgun (WGS) entry which is preliminary data.</text>
</comment>
<evidence type="ECO:0000313" key="1">
    <source>
        <dbReference type="EMBL" id="POI35012.1"/>
    </source>
</evidence>
<keyword evidence="2" id="KW-1185">Reference proteome</keyword>
<dbReference type="EMBL" id="PPHD01000936">
    <property type="protein sequence ID" value="POI35012.1"/>
    <property type="molecule type" value="Genomic_DNA"/>
</dbReference>
<gene>
    <name evidence="1" type="ORF">CIB84_001236</name>
</gene>
<proteinExistence type="predicted"/>
<dbReference type="AlphaFoldDB" id="A0A2P4TF67"/>
<reference evidence="1 2" key="1">
    <citation type="submission" date="2018-01" db="EMBL/GenBank/DDBJ databases">
        <title>Comparison of the Chinese Bamboo Partridge and Red Junglefowl genome sequences highlights the importance of demography in genome evolution.</title>
        <authorList>
            <person name="Tiley G.P."/>
            <person name="Kimball R.T."/>
            <person name="Braun E.L."/>
            <person name="Burleigh J.G."/>
        </authorList>
    </citation>
    <scope>NUCLEOTIDE SEQUENCE [LARGE SCALE GENOMIC DNA]</scope>
    <source>
        <strain evidence="1">RTK389</strain>
        <tissue evidence="1">Blood</tissue>
    </source>
</reference>
<organism evidence="1 2">
    <name type="scientific">Bambusicola thoracicus</name>
    <name type="common">Chinese bamboo-partridge</name>
    <name type="synonym">Perdix thoracica</name>
    <dbReference type="NCBI Taxonomy" id="9083"/>
    <lineage>
        <taxon>Eukaryota</taxon>
        <taxon>Metazoa</taxon>
        <taxon>Chordata</taxon>
        <taxon>Craniata</taxon>
        <taxon>Vertebrata</taxon>
        <taxon>Euteleostomi</taxon>
        <taxon>Archelosauria</taxon>
        <taxon>Archosauria</taxon>
        <taxon>Dinosauria</taxon>
        <taxon>Saurischia</taxon>
        <taxon>Theropoda</taxon>
        <taxon>Coelurosauria</taxon>
        <taxon>Aves</taxon>
        <taxon>Neognathae</taxon>
        <taxon>Galloanserae</taxon>
        <taxon>Galliformes</taxon>
        <taxon>Phasianidae</taxon>
        <taxon>Perdicinae</taxon>
        <taxon>Bambusicola</taxon>
    </lineage>
</organism>
<evidence type="ECO:0000313" key="2">
    <source>
        <dbReference type="Proteomes" id="UP000237246"/>
    </source>
</evidence>
<name>A0A2P4TF67_BAMTH</name>
<sequence>SSSQVFTTYLNFTWVGTVFEKVPGLDSRIGLIKGSSVLGLKGKLLPKSSAVCALGC</sequence>